<dbReference type="EMBL" id="ADBV01000349">
    <property type="protein sequence ID" value="EJW87562.1"/>
    <property type="molecule type" value="Genomic_DNA"/>
</dbReference>
<proteinExistence type="predicted"/>
<dbReference type="Gene3D" id="1.10.260.40">
    <property type="entry name" value="lambda repressor-like DNA-binding domains"/>
    <property type="match status" value="1"/>
</dbReference>
<dbReference type="Pfam" id="PF21291">
    <property type="entry name" value="CYNS_N"/>
    <property type="match status" value="1"/>
</dbReference>
<dbReference type="Proteomes" id="UP000004810">
    <property type="component" value="Unassembled WGS sequence"/>
</dbReference>
<dbReference type="InterPro" id="IPR010982">
    <property type="entry name" value="Lambda_DNA-bd_dom_sf"/>
</dbReference>
<feature type="domain" description="Cyanate hydratase N-terminal" evidence="1">
    <location>
        <begin position="1"/>
        <end position="60"/>
    </location>
</feature>
<dbReference type="GO" id="GO:0003677">
    <property type="term" value="F:DNA binding"/>
    <property type="evidence" value="ECO:0007669"/>
    <property type="project" value="InterPro"/>
</dbReference>
<name>J9FDC6_WUCBA</name>
<sequence length="77" mass="8612">ILATKVQKGVTWKSVAEKIGKSKEWTTAACLGQMVMSKEQAEKVAEIFDLPESALLWLQTASQKGRKETLMVKREDC</sequence>
<dbReference type="AlphaFoldDB" id="J9FDC6"/>
<organism evidence="2 3">
    <name type="scientific">Wuchereria bancrofti</name>
    <dbReference type="NCBI Taxonomy" id="6293"/>
    <lineage>
        <taxon>Eukaryota</taxon>
        <taxon>Metazoa</taxon>
        <taxon>Ecdysozoa</taxon>
        <taxon>Nematoda</taxon>
        <taxon>Chromadorea</taxon>
        <taxon>Rhabditida</taxon>
        <taxon>Spirurina</taxon>
        <taxon>Spiruromorpha</taxon>
        <taxon>Filarioidea</taxon>
        <taxon>Onchocercidae</taxon>
        <taxon>Wuchereria</taxon>
    </lineage>
</organism>
<feature type="non-terminal residue" evidence="2">
    <location>
        <position position="1"/>
    </location>
</feature>
<evidence type="ECO:0000313" key="2">
    <source>
        <dbReference type="EMBL" id="EJW87562.1"/>
    </source>
</evidence>
<reference evidence="3" key="1">
    <citation type="submission" date="2012-08" db="EMBL/GenBank/DDBJ databases">
        <title>The Genome Sequence of Wuchereria bancrofti.</title>
        <authorList>
            <person name="Nutman T.B."/>
            <person name="Fink D.L."/>
            <person name="Russ C."/>
            <person name="Young S."/>
            <person name="Zeng Q."/>
            <person name="Koehrsen M."/>
            <person name="Alvarado L."/>
            <person name="Berlin A."/>
            <person name="Chapman S.B."/>
            <person name="Chen Z."/>
            <person name="Freedman E."/>
            <person name="Gellesch M."/>
            <person name="Goldberg J."/>
            <person name="Griggs A."/>
            <person name="Gujja S."/>
            <person name="Heilman E.R."/>
            <person name="Heiman D."/>
            <person name="Hepburn T."/>
            <person name="Howarth C."/>
            <person name="Jen D."/>
            <person name="Larson L."/>
            <person name="Lewis B."/>
            <person name="Mehta T."/>
            <person name="Park D."/>
            <person name="Pearson M."/>
            <person name="Roberts A."/>
            <person name="Saif S."/>
            <person name="Shea T."/>
            <person name="Shenoy N."/>
            <person name="Sisk P."/>
            <person name="Stolte C."/>
            <person name="Sykes S."/>
            <person name="Walk T."/>
            <person name="White J."/>
            <person name="Yandava C."/>
            <person name="Haas B."/>
            <person name="Henn M.R."/>
            <person name="Nusbaum C."/>
            <person name="Birren B."/>
        </authorList>
    </citation>
    <scope>NUCLEOTIDE SEQUENCE [LARGE SCALE GENOMIC DNA]</scope>
    <source>
        <strain evidence="3">NA</strain>
    </source>
</reference>
<dbReference type="GO" id="GO:0005634">
    <property type="term" value="C:nucleus"/>
    <property type="evidence" value="ECO:0007669"/>
    <property type="project" value="UniProtKB-ARBA"/>
</dbReference>
<gene>
    <name evidence="2" type="ORF">WUBG_01522</name>
</gene>
<dbReference type="InterPro" id="IPR048564">
    <property type="entry name" value="CYNS_N"/>
</dbReference>
<comment type="caution">
    <text evidence="2">The sequence shown here is derived from an EMBL/GenBank/DDBJ whole genome shotgun (WGS) entry which is preliminary data.</text>
</comment>
<evidence type="ECO:0000259" key="1">
    <source>
        <dbReference type="Pfam" id="PF21291"/>
    </source>
</evidence>
<evidence type="ECO:0000313" key="3">
    <source>
        <dbReference type="Proteomes" id="UP000004810"/>
    </source>
</evidence>
<protein>
    <submittedName>
        <fullName evidence="2">Cyanate hydratase</fullName>
    </submittedName>
</protein>
<dbReference type="SUPFAM" id="SSF47413">
    <property type="entry name" value="lambda repressor-like DNA-binding domains"/>
    <property type="match status" value="1"/>
</dbReference>
<accession>J9FDC6</accession>